<evidence type="ECO:0000313" key="3">
    <source>
        <dbReference type="Proteomes" id="UP000038010"/>
    </source>
</evidence>
<evidence type="ECO:0000256" key="1">
    <source>
        <dbReference type="SAM" id="MobiDB-lite"/>
    </source>
</evidence>
<dbReference type="GeneID" id="28734851"/>
<dbReference type="Gene3D" id="1.20.5.170">
    <property type="match status" value="1"/>
</dbReference>
<reference evidence="2 3" key="1">
    <citation type="submission" date="2015-06" db="EMBL/GenBank/DDBJ databases">
        <title>Draft genome of the ant-associated black yeast Phialophora attae CBS 131958.</title>
        <authorList>
            <person name="Moreno L.F."/>
            <person name="Stielow B.J."/>
            <person name="de Hoog S."/>
            <person name="Vicente V.A."/>
            <person name="Weiss V.A."/>
            <person name="de Vries M."/>
            <person name="Cruz L.M."/>
            <person name="Souza E.M."/>
        </authorList>
    </citation>
    <scope>NUCLEOTIDE SEQUENCE [LARGE SCALE GENOMIC DNA]</scope>
    <source>
        <strain evidence="2 3">CBS 131958</strain>
    </source>
</reference>
<proteinExistence type="predicted"/>
<name>A0A0N1NYW4_9EURO</name>
<dbReference type="SUPFAM" id="SSF90257">
    <property type="entry name" value="Myosin rod fragments"/>
    <property type="match status" value="1"/>
</dbReference>
<sequence length="288" mass="32511">MATATPQGNQPAVRYTQACVIMGDGETRKITLAQDIPLTELKTLEQANKVLCSYFAPSLRHIGFDSVILLNVRLYGGKLGPTKYATTTIEHVYSRWFKEIKAQPSAAAKLEFHIASKMKLTLLMESMPHAIMEVEKSKWPQSSTGHGPLGKPAVLPYQDLKLLKKSNRQLRNKNVRLVDEVAELKEKVGGLEKEKADLKEENGGLENKVAELEERIADLLREKALNADISRRYAAEMERKVTKLENKIESMREERKEWKSGLSAAYESESDPDMYDAGEPDEYEDDLE</sequence>
<organism evidence="2 3">
    <name type="scientific">Cyphellophora attinorum</name>
    <dbReference type="NCBI Taxonomy" id="1664694"/>
    <lineage>
        <taxon>Eukaryota</taxon>
        <taxon>Fungi</taxon>
        <taxon>Dikarya</taxon>
        <taxon>Ascomycota</taxon>
        <taxon>Pezizomycotina</taxon>
        <taxon>Eurotiomycetes</taxon>
        <taxon>Chaetothyriomycetidae</taxon>
        <taxon>Chaetothyriales</taxon>
        <taxon>Cyphellophoraceae</taxon>
        <taxon>Cyphellophora</taxon>
    </lineage>
</organism>
<gene>
    <name evidence="2" type="ORF">AB675_2959</name>
</gene>
<protein>
    <submittedName>
        <fullName evidence="2">Uncharacterized protein</fullName>
    </submittedName>
</protein>
<comment type="caution">
    <text evidence="2">The sequence shown here is derived from an EMBL/GenBank/DDBJ whole genome shotgun (WGS) entry which is preliminary data.</text>
</comment>
<dbReference type="VEuPathDB" id="FungiDB:AB675_2959"/>
<keyword evidence="3" id="KW-1185">Reference proteome</keyword>
<dbReference type="RefSeq" id="XP_017996330.1">
    <property type="nucleotide sequence ID" value="XM_018142971.1"/>
</dbReference>
<feature type="compositionally biased region" description="Basic and acidic residues" evidence="1">
    <location>
        <begin position="250"/>
        <end position="259"/>
    </location>
</feature>
<feature type="region of interest" description="Disordered" evidence="1">
    <location>
        <begin position="250"/>
        <end position="288"/>
    </location>
</feature>
<feature type="compositionally biased region" description="Acidic residues" evidence="1">
    <location>
        <begin position="268"/>
        <end position="288"/>
    </location>
</feature>
<accession>A0A0N1NYW4</accession>
<evidence type="ECO:0000313" key="2">
    <source>
        <dbReference type="EMBL" id="KPI36367.1"/>
    </source>
</evidence>
<dbReference type="EMBL" id="LFJN01000031">
    <property type="protein sequence ID" value="KPI36367.1"/>
    <property type="molecule type" value="Genomic_DNA"/>
</dbReference>
<dbReference type="AlphaFoldDB" id="A0A0N1NYW4"/>
<dbReference type="Proteomes" id="UP000038010">
    <property type="component" value="Unassembled WGS sequence"/>
</dbReference>